<dbReference type="AlphaFoldDB" id="A0A0N4XL28"/>
<proteinExistence type="predicted"/>
<keyword evidence="1" id="KW-1133">Transmembrane helix</keyword>
<evidence type="ECO:0000256" key="1">
    <source>
        <dbReference type="SAM" id="Phobius"/>
    </source>
</evidence>
<protein>
    <submittedName>
        <fullName evidence="4">G_PROTEIN_RECEP_F1_2 domain-containing protein</fullName>
    </submittedName>
</protein>
<dbReference type="Proteomes" id="UP000271162">
    <property type="component" value="Unassembled WGS sequence"/>
</dbReference>
<dbReference type="EMBL" id="UYSL01004625">
    <property type="protein sequence ID" value="VDL66819.1"/>
    <property type="molecule type" value="Genomic_DNA"/>
</dbReference>
<dbReference type="GO" id="GO:0038022">
    <property type="term" value="F:G protein-coupled olfactory receptor activity"/>
    <property type="evidence" value="ECO:0007669"/>
    <property type="project" value="TreeGrafter"/>
</dbReference>
<dbReference type="OMA" id="CFAICNI"/>
<feature type="transmembrane region" description="Helical" evidence="1">
    <location>
        <begin position="87"/>
        <end position="112"/>
    </location>
</feature>
<organism evidence="4">
    <name type="scientific">Nippostrongylus brasiliensis</name>
    <name type="common">Rat hookworm</name>
    <dbReference type="NCBI Taxonomy" id="27835"/>
    <lineage>
        <taxon>Eukaryota</taxon>
        <taxon>Metazoa</taxon>
        <taxon>Ecdysozoa</taxon>
        <taxon>Nematoda</taxon>
        <taxon>Chromadorea</taxon>
        <taxon>Rhabditida</taxon>
        <taxon>Rhabditina</taxon>
        <taxon>Rhabditomorpha</taxon>
        <taxon>Strongyloidea</taxon>
        <taxon>Heligmosomidae</taxon>
        <taxon>Nippostrongylus</taxon>
    </lineage>
</organism>
<dbReference type="Pfam" id="PF10326">
    <property type="entry name" value="7TM_GPCR_Str"/>
    <property type="match status" value="1"/>
</dbReference>
<keyword evidence="3" id="KW-1185">Reference proteome</keyword>
<feature type="transmembrane region" description="Helical" evidence="1">
    <location>
        <begin position="6"/>
        <end position="29"/>
    </location>
</feature>
<evidence type="ECO:0000313" key="4">
    <source>
        <dbReference type="WBParaSite" id="NBR_0000323001-mRNA-1"/>
    </source>
</evidence>
<keyword evidence="1" id="KW-0472">Membrane</keyword>
<sequence>MKPRVAVSISSTVTFVLAIVLNSFFIYIIRTNTRAPMGRPYKILMLCSATCNILYGITQFISKPTVLIHGVSYMAYSDGFIRRLKPWAFLSLCLFIGMYGMNTALLAVHFIYRYLVLCRYV</sequence>
<dbReference type="GO" id="GO:0005886">
    <property type="term" value="C:plasma membrane"/>
    <property type="evidence" value="ECO:0007669"/>
    <property type="project" value="TreeGrafter"/>
</dbReference>
<dbReference type="STRING" id="27835.A0A0N4XL28"/>
<reference evidence="4" key="1">
    <citation type="submission" date="2017-02" db="UniProtKB">
        <authorList>
            <consortium name="WormBaseParasite"/>
        </authorList>
    </citation>
    <scope>IDENTIFICATION</scope>
</reference>
<feature type="transmembrane region" description="Helical" evidence="1">
    <location>
        <begin position="41"/>
        <end position="61"/>
    </location>
</feature>
<evidence type="ECO:0000313" key="2">
    <source>
        <dbReference type="EMBL" id="VDL66819.1"/>
    </source>
</evidence>
<dbReference type="WBParaSite" id="NBR_0000323001-mRNA-1">
    <property type="protein sequence ID" value="NBR_0000323001-mRNA-1"/>
    <property type="gene ID" value="NBR_0000323001"/>
</dbReference>
<keyword evidence="1" id="KW-0812">Transmembrane</keyword>
<dbReference type="SUPFAM" id="SSF81321">
    <property type="entry name" value="Family A G protein-coupled receptor-like"/>
    <property type="match status" value="1"/>
</dbReference>
<dbReference type="InterPro" id="IPR019428">
    <property type="entry name" value="7TM_GPCR_serpentine_rcpt_Str"/>
</dbReference>
<evidence type="ECO:0000313" key="3">
    <source>
        <dbReference type="Proteomes" id="UP000271162"/>
    </source>
</evidence>
<accession>A0A0N4XL28</accession>
<gene>
    <name evidence="2" type="ORF">NBR_LOCUS3230</name>
</gene>
<reference evidence="2 3" key="2">
    <citation type="submission" date="2018-11" db="EMBL/GenBank/DDBJ databases">
        <authorList>
            <consortium name="Pathogen Informatics"/>
        </authorList>
    </citation>
    <scope>NUCLEOTIDE SEQUENCE [LARGE SCALE GENOMIC DNA]</scope>
</reference>
<dbReference type="GO" id="GO:0042048">
    <property type="term" value="P:olfactory behavior"/>
    <property type="evidence" value="ECO:0007669"/>
    <property type="project" value="TreeGrafter"/>
</dbReference>
<name>A0A0N4XL28_NIPBR</name>
<dbReference type="PANTHER" id="PTHR22943:SF248">
    <property type="entry name" value="SEVEN TM RECEPTOR"/>
    <property type="match status" value="1"/>
</dbReference>
<dbReference type="PANTHER" id="PTHR22943">
    <property type="entry name" value="7-TRANSMEMBRANE DOMAIN RECEPTOR C.ELEGANS"/>
    <property type="match status" value="1"/>
</dbReference>